<proteinExistence type="predicted"/>
<dbReference type="Gene3D" id="3.40.50.12230">
    <property type="match status" value="1"/>
</dbReference>
<dbReference type="InterPro" id="IPR002376">
    <property type="entry name" value="Formyl_transf_N"/>
</dbReference>
<keyword evidence="3" id="KW-1185">Reference proteome</keyword>
<reference evidence="2 3" key="1">
    <citation type="journal article" date="2014" name="PLoS Genet.">
        <title>Phylogenetically driven sequencing of extremely halophilic archaea reveals strategies for static and dynamic osmo-response.</title>
        <authorList>
            <person name="Becker E.A."/>
            <person name="Seitzer P.M."/>
            <person name="Tritt A."/>
            <person name="Larsen D."/>
            <person name="Krusor M."/>
            <person name="Yao A.I."/>
            <person name="Wu D."/>
            <person name="Madern D."/>
            <person name="Eisen J.A."/>
            <person name="Darling A.E."/>
            <person name="Facciotti M.T."/>
        </authorList>
    </citation>
    <scope>NUCLEOTIDE SEQUENCE [LARGE SCALE GENOMIC DNA]</scope>
    <source>
        <strain evidence="2 3">JCM 13557</strain>
    </source>
</reference>
<dbReference type="SUPFAM" id="SSF53328">
    <property type="entry name" value="Formyltransferase"/>
    <property type="match status" value="1"/>
</dbReference>
<gene>
    <name evidence="2" type="ORF">C442_18434</name>
</gene>
<dbReference type="RefSeq" id="WP_008312995.1">
    <property type="nucleotide sequence ID" value="NZ_AOLW01000050.1"/>
</dbReference>
<organism evidence="2 3">
    <name type="scientific">Haloarcula amylolytica JCM 13557</name>
    <dbReference type="NCBI Taxonomy" id="1227452"/>
    <lineage>
        <taxon>Archaea</taxon>
        <taxon>Methanobacteriati</taxon>
        <taxon>Methanobacteriota</taxon>
        <taxon>Stenosarchaea group</taxon>
        <taxon>Halobacteria</taxon>
        <taxon>Halobacteriales</taxon>
        <taxon>Haloarculaceae</taxon>
        <taxon>Haloarcula</taxon>
    </lineage>
</organism>
<keyword evidence="2" id="KW-0808">Transferase</keyword>
<evidence type="ECO:0000313" key="2">
    <source>
        <dbReference type="EMBL" id="EMA15947.1"/>
    </source>
</evidence>
<dbReference type="GeneID" id="79309073"/>
<accession>M0K3D5</accession>
<dbReference type="InterPro" id="IPR036477">
    <property type="entry name" value="Formyl_transf_N_sf"/>
</dbReference>
<sequence>MTTPQTVLLRHRESRFDREVVGRWLAATTDLVGEIVIESDWTRQVNTLKHELRRSGITGLLDAIAYRLYYRAALKDKEMPKIDALISDAQAEYPDFSVPEYSVVDPNNEETANILRNLTPDLMLARCKVLLSKSVYTIPNYGTFVIHPGICPEYRNQHGCFWALANGEDDKVGFSLIRINDGIDTGEIFAQDGTTFNPVDDEHVYIQLKVVADNLPSLTPVITAVADGEAEPIPADDRQGALWGMPKLSAWLTWKRRVQRFGINAYNSTHDS</sequence>
<name>M0K3D5_9EURY</name>
<dbReference type="EMBL" id="AOLW01000050">
    <property type="protein sequence ID" value="EMA15947.1"/>
    <property type="molecule type" value="Genomic_DNA"/>
</dbReference>
<dbReference type="Pfam" id="PF00551">
    <property type="entry name" value="Formyl_trans_N"/>
    <property type="match status" value="1"/>
</dbReference>
<protein>
    <submittedName>
        <fullName evidence="2">Formyl transferase domain-containing protein</fullName>
    </submittedName>
</protein>
<dbReference type="Proteomes" id="UP000011623">
    <property type="component" value="Unassembled WGS sequence"/>
</dbReference>
<comment type="caution">
    <text evidence="2">The sequence shown here is derived from an EMBL/GenBank/DDBJ whole genome shotgun (WGS) entry which is preliminary data.</text>
</comment>
<dbReference type="AlphaFoldDB" id="M0K3D5"/>
<dbReference type="GO" id="GO:0016740">
    <property type="term" value="F:transferase activity"/>
    <property type="evidence" value="ECO:0007669"/>
    <property type="project" value="UniProtKB-KW"/>
</dbReference>
<feature type="domain" description="Formyl transferase N-terminal" evidence="1">
    <location>
        <begin position="96"/>
        <end position="202"/>
    </location>
</feature>
<evidence type="ECO:0000259" key="1">
    <source>
        <dbReference type="Pfam" id="PF00551"/>
    </source>
</evidence>
<evidence type="ECO:0000313" key="3">
    <source>
        <dbReference type="Proteomes" id="UP000011623"/>
    </source>
</evidence>